<dbReference type="Proteomes" id="UP000637061">
    <property type="component" value="Unassembled WGS sequence"/>
</dbReference>
<organism evidence="4 5">
    <name type="scientific">Pseudomonas putida</name>
    <name type="common">Arthrobacter siderocapsulatus</name>
    <dbReference type="NCBI Taxonomy" id="303"/>
    <lineage>
        <taxon>Bacteria</taxon>
        <taxon>Pseudomonadati</taxon>
        <taxon>Pseudomonadota</taxon>
        <taxon>Gammaproteobacteria</taxon>
        <taxon>Pseudomonadales</taxon>
        <taxon>Pseudomonadaceae</taxon>
        <taxon>Pseudomonas</taxon>
    </lineage>
</organism>
<dbReference type="EMBL" id="JAEHTE010000002">
    <property type="protein sequence ID" value="MBI6883007.1"/>
    <property type="molecule type" value="Genomic_DNA"/>
</dbReference>
<protein>
    <submittedName>
        <fullName evidence="4">TcpQ domain-containing protein</fullName>
    </submittedName>
</protein>
<evidence type="ECO:0000313" key="4">
    <source>
        <dbReference type="EMBL" id="MBI6883007.1"/>
    </source>
</evidence>
<evidence type="ECO:0000256" key="2">
    <source>
        <dbReference type="SAM" id="SignalP"/>
    </source>
</evidence>
<reference evidence="4" key="1">
    <citation type="submission" date="2020-12" db="EMBL/GenBank/DDBJ databases">
        <title>Enhanced detection system for hospital associated transmission using whole genome sequencing surveillance.</title>
        <authorList>
            <person name="Harrison L.H."/>
            <person name="Van Tyne D."/>
            <person name="Marsh J.W."/>
            <person name="Griffith M.P."/>
            <person name="Snyder D.J."/>
            <person name="Cooper V.S."/>
            <person name="Mustapha M."/>
        </authorList>
    </citation>
    <scope>NUCLEOTIDE SEQUENCE</scope>
    <source>
        <strain evidence="4">PSB00042</strain>
    </source>
</reference>
<keyword evidence="2" id="KW-0732">Signal</keyword>
<comment type="caution">
    <text evidence="4">The sequence shown here is derived from an EMBL/GenBank/DDBJ whole genome shotgun (WGS) entry which is preliminary data.</text>
</comment>
<gene>
    <name evidence="4" type="ORF">JEU22_03695</name>
</gene>
<dbReference type="Pfam" id="PF10671">
    <property type="entry name" value="TcpQ"/>
    <property type="match status" value="1"/>
</dbReference>
<feature type="domain" description="Toxin co-regulated pilus biosynthesis protein Q C-terminal" evidence="3">
    <location>
        <begin position="180"/>
        <end position="261"/>
    </location>
</feature>
<feature type="signal peptide" evidence="2">
    <location>
        <begin position="1"/>
        <end position="23"/>
    </location>
</feature>
<dbReference type="AlphaFoldDB" id="A0A8I1ECU3"/>
<feature type="chain" id="PRO_5034932836" evidence="2">
    <location>
        <begin position="24"/>
        <end position="278"/>
    </location>
</feature>
<feature type="compositionally biased region" description="Low complexity" evidence="1">
    <location>
        <begin position="48"/>
        <end position="60"/>
    </location>
</feature>
<evidence type="ECO:0000256" key="1">
    <source>
        <dbReference type="SAM" id="MobiDB-lite"/>
    </source>
</evidence>
<evidence type="ECO:0000313" key="5">
    <source>
        <dbReference type="Proteomes" id="UP000637061"/>
    </source>
</evidence>
<accession>A0A8I1ECU3</accession>
<sequence length="278" mass="29986">MAHKLKALAGALAGIAFIQQASAELYISPVLRDSVEAQPSAPTPSPAYRPAAQPIQAQPGQRVVRPWVNPNAQTAPSTVGSVPSAAPVSKPINTLFGRDVPLKAALEILVPNSRSWSIVYEPGVENKKVSWRDVANWKDALGQISRENGIIIGLNENAKRIAVTYSAEMAQKLAQPGNNVWVLQEGLSLRENLIAWGKIAGWEVDWSDTLVDYPIDHSATLVGQFSGKGGVVDRVLAATAYRETPLIGNFYKGNHVVVITNAGYNPEKPSRPQVDEDI</sequence>
<feature type="region of interest" description="Disordered" evidence="1">
    <location>
        <begin position="36"/>
        <end position="60"/>
    </location>
</feature>
<evidence type="ECO:0000259" key="3">
    <source>
        <dbReference type="Pfam" id="PF10671"/>
    </source>
</evidence>
<dbReference type="RefSeq" id="WP_198746625.1">
    <property type="nucleotide sequence ID" value="NZ_JAEHTE010000002.1"/>
</dbReference>
<name>A0A8I1ECU3_PSEPU</name>
<proteinExistence type="predicted"/>
<dbReference type="InterPro" id="IPR018927">
    <property type="entry name" value="Pilus_synth_Q_C"/>
</dbReference>